<dbReference type="InterPro" id="IPR002577">
    <property type="entry name" value="HTH_HxlR"/>
</dbReference>
<evidence type="ECO:0000259" key="4">
    <source>
        <dbReference type="PROSITE" id="PS51118"/>
    </source>
</evidence>
<evidence type="ECO:0000313" key="5">
    <source>
        <dbReference type="EMBL" id="MPV36185.1"/>
    </source>
</evidence>
<dbReference type="InterPro" id="IPR036527">
    <property type="entry name" value="SCP2_sterol-bd_dom_sf"/>
</dbReference>
<dbReference type="Gene3D" id="1.10.10.10">
    <property type="entry name" value="Winged helix-like DNA-binding domain superfamily/Winged helix DNA-binding domain"/>
    <property type="match status" value="1"/>
</dbReference>
<dbReference type="Pfam" id="PF01638">
    <property type="entry name" value="HxlR"/>
    <property type="match status" value="1"/>
</dbReference>
<accession>A0A6N7EHR4</accession>
<name>A0A6N7EHR4_9MICO</name>
<dbReference type="AlphaFoldDB" id="A0A6N7EHR4"/>
<keyword evidence="1" id="KW-0805">Transcription regulation</keyword>
<keyword evidence="3" id="KW-0804">Transcription</keyword>
<dbReference type="PANTHER" id="PTHR33204">
    <property type="entry name" value="TRANSCRIPTIONAL REGULATOR, MARR FAMILY"/>
    <property type="match status" value="1"/>
</dbReference>
<dbReference type="InterPro" id="IPR036388">
    <property type="entry name" value="WH-like_DNA-bd_sf"/>
</dbReference>
<keyword evidence="6" id="KW-1185">Reference proteome</keyword>
<dbReference type="Proteomes" id="UP000437709">
    <property type="component" value="Unassembled WGS sequence"/>
</dbReference>
<dbReference type="Gene3D" id="3.30.1050.10">
    <property type="entry name" value="SCP2 sterol-binding domain"/>
    <property type="match status" value="1"/>
</dbReference>
<evidence type="ECO:0000313" key="6">
    <source>
        <dbReference type="Proteomes" id="UP000437709"/>
    </source>
</evidence>
<proteinExistence type="predicted"/>
<organism evidence="5 6">
    <name type="scientific">Georgenia subflava</name>
    <dbReference type="NCBI Taxonomy" id="1622177"/>
    <lineage>
        <taxon>Bacteria</taxon>
        <taxon>Bacillati</taxon>
        <taxon>Actinomycetota</taxon>
        <taxon>Actinomycetes</taxon>
        <taxon>Micrococcales</taxon>
        <taxon>Bogoriellaceae</taxon>
        <taxon>Georgenia</taxon>
    </lineage>
</organism>
<evidence type="ECO:0000256" key="1">
    <source>
        <dbReference type="ARBA" id="ARBA00023015"/>
    </source>
</evidence>
<dbReference type="InterPro" id="IPR036390">
    <property type="entry name" value="WH_DNA-bd_sf"/>
</dbReference>
<dbReference type="SUPFAM" id="SSF46785">
    <property type="entry name" value="Winged helix' DNA-binding domain"/>
    <property type="match status" value="1"/>
</dbReference>
<dbReference type="GO" id="GO:0003677">
    <property type="term" value="F:DNA binding"/>
    <property type="evidence" value="ECO:0007669"/>
    <property type="project" value="UniProtKB-KW"/>
</dbReference>
<dbReference type="OrthoDB" id="9792527at2"/>
<comment type="caution">
    <text evidence="5">The sequence shown here is derived from an EMBL/GenBank/DDBJ whole genome shotgun (WGS) entry which is preliminary data.</text>
</comment>
<sequence>MTVRRRYEDSCGMAQGLNLVGDRWALLVVRELVLGPRRFTDLRADLPGISPNVLSQRLEELEAAAVLRRRRLPPPAPAQVYELTEWGAELETVIVQLGRWGARSPSFDRESGLSASSAVLSMRTMFRAEAAGGLSLRLALRLGERTFRATVANGRLDVVPADDLGPAGARPRSGDADLLGPGPGDLLELGPGGVDAVVTAAPGDLAGLLYDGLDLEVALRSGAVSVEGDVAALRSYLGCFWLPEPAPAPG</sequence>
<keyword evidence="2" id="KW-0238">DNA-binding</keyword>
<feature type="domain" description="HTH hxlR-type" evidence="4">
    <location>
        <begin position="11"/>
        <end position="109"/>
    </location>
</feature>
<protein>
    <submittedName>
        <fullName evidence="5">Transcriptional regulator</fullName>
    </submittedName>
</protein>
<dbReference type="EMBL" id="WHPC01000007">
    <property type="protein sequence ID" value="MPV36185.1"/>
    <property type="molecule type" value="Genomic_DNA"/>
</dbReference>
<dbReference type="PANTHER" id="PTHR33204:SF18">
    <property type="entry name" value="TRANSCRIPTIONAL REGULATORY PROTEIN"/>
    <property type="match status" value="1"/>
</dbReference>
<dbReference type="PROSITE" id="PS51118">
    <property type="entry name" value="HTH_HXLR"/>
    <property type="match status" value="1"/>
</dbReference>
<evidence type="ECO:0000256" key="2">
    <source>
        <dbReference type="ARBA" id="ARBA00023125"/>
    </source>
</evidence>
<dbReference type="RefSeq" id="WP_152195835.1">
    <property type="nucleotide sequence ID" value="NZ_VUKD01000004.1"/>
</dbReference>
<evidence type="ECO:0000256" key="3">
    <source>
        <dbReference type="ARBA" id="ARBA00023163"/>
    </source>
</evidence>
<reference evidence="5 6" key="1">
    <citation type="submission" date="2019-10" db="EMBL/GenBank/DDBJ databases">
        <title>Georgenia wutianyii sp. nov. and Georgenia yuyongxinii sp. nov. isolated from plateau pika (Ochotona curzoniae) in the Qinghai-Tibet plateau of China.</title>
        <authorList>
            <person name="Tian Z."/>
        </authorList>
    </citation>
    <scope>NUCLEOTIDE SEQUENCE [LARGE SCALE GENOMIC DNA]</scope>
    <source>
        <strain evidence="5 6">JCM 19765</strain>
    </source>
</reference>
<gene>
    <name evidence="5" type="ORF">GB881_03840</name>
</gene>